<name>A0A4R4ACZ5_MARGR</name>
<dbReference type="SUPFAM" id="SSF51182">
    <property type="entry name" value="RmlC-like cupins"/>
    <property type="match status" value="1"/>
</dbReference>
<dbReference type="Pfam" id="PF05899">
    <property type="entry name" value="Cupin_3"/>
    <property type="match status" value="1"/>
</dbReference>
<protein>
    <recommendedName>
        <fullName evidence="1">(S)-ureidoglycine aminohydrolase cupin domain-containing protein</fullName>
    </recommendedName>
</protein>
<dbReference type="Proteomes" id="UP000295247">
    <property type="component" value="Unassembled WGS sequence"/>
</dbReference>
<gene>
    <name evidence="2" type="ORF">EDC29_103156</name>
</gene>
<proteinExistence type="predicted"/>
<accession>A0A4R4ACZ5</accession>
<dbReference type="InterPro" id="IPR014710">
    <property type="entry name" value="RmlC-like_jellyroll"/>
</dbReference>
<feature type="domain" description="(S)-ureidoglycine aminohydrolase cupin" evidence="1">
    <location>
        <begin position="19"/>
        <end position="89"/>
    </location>
</feature>
<dbReference type="PANTHER" id="PTHR33271">
    <property type="entry name" value="OS04G0445200 PROTEIN"/>
    <property type="match status" value="1"/>
</dbReference>
<dbReference type="EMBL" id="SMDC01000003">
    <property type="protein sequence ID" value="TCW36962.1"/>
    <property type="molecule type" value="Genomic_DNA"/>
</dbReference>
<reference evidence="2 3" key="1">
    <citation type="submission" date="2019-03" db="EMBL/GenBank/DDBJ databases">
        <title>Genomic Encyclopedia of Type Strains, Phase IV (KMG-IV): sequencing the most valuable type-strain genomes for metagenomic binning, comparative biology and taxonomic classification.</title>
        <authorList>
            <person name="Goeker M."/>
        </authorList>
    </citation>
    <scope>NUCLEOTIDE SEQUENCE [LARGE SCALE GENOMIC DNA]</scope>
    <source>
        <strain evidence="2 3">DSM 203</strain>
    </source>
</reference>
<dbReference type="Gene3D" id="2.60.120.10">
    <property type="entry name" value="Jelly Rolls"/>
    <property type="match status" value="1"/>
</dbReference>
<evidence type="ECO:0000313" key="3">
    <source>
        <dbReference type="Proteomes" id="UP000295247"/>
    </source>
</evidence>
<evidence type="ECO:0000259" key="1">
    <source>
        <dbReference type="Pfam" id="PF05899"/>
    </source>
</evidence>
<dbReference type="RefSeq" id="WP_123139464.1">
    <property type="nucleotide sequence ID" value="NZ_NRRH01000020.1"/>
</dbReference>
<dbReference type="InterPro" id="IPR008579">
    <property type="entry name" value="UGlyAH_Cupin_dom"/>
</dbReference>
<dbReference type="InterPro" id="IPR011051">
    <property type="entry name" value="RmlC_Cupin_sf"/>
</dbReference>
<dbReference type="AlphaFoldDB" id="A0A4R4ACZ5"/>
<organism evidence="2 3">
    <name type="scientific">Marichromatium gracile</name>
    <name type="common">Chromatium gracile</name>
    <dbReference type="NCBI Taxonomy" id="1048"/>
    <lineage>
        <taxon>Bacteria</taxon>
        <taxon>Pseudomonadati</taxon>
        <taxon>Pseudomonadota</taxon>
        <taxon>Gammaproteobacteria</taxon>
        <taxon>Chromatiales</taxon>
        <taxon>Chromatiaceae</taxon>
        <taxon>Marichromatium</taxon>
    </lineage>
</organism>
<comment type="caution">
    <text evidence="2">The sequence shown here is derived from an EMBL/GenBank/DDBJ whole genome shotgun (WGS) entry which is preliminary data.</text>
</comment>
<dbReference type="PANTHER" id="PTHR33271:SF22">
    <property type="entry name" value="OS04G0445200 PROTEIN"/>
    <property type="match status" value="1"/>
</dbReference>
<sequence>MDDTEIHHERPSPAKLEVMGVEHWPVWRREVATFPWHYRQEETCYIVRGRFRVTPEGGAPREYGRGDLIRFPAGLNCTWEILDPVEKHYLLT</sequence>
<dbReference type="CDD" id="cd02227">
    <property type="entry name" value="cupin_TM1112-like"/>
    <property type="match status" value="1"/>
</dbReference>
<evidence type="ECO:0000313" key="2">
    <source>
        <dbReference type="EMBL" id="TCW36962.1"/>
    </source>
</evidence>